<dbReference type="PROSITE" id="PS51192">
    <property type="entry name" value="HELICASE_ATP_BIND_1"/>
    <property type="match status" value="1"/>
</dbReference>
<dbReference type="SUPFAM" id="SSF47819">
    <property type="entry name" value="HRDC-like"/>
    <property type="match status" value="1"/>
</dbReference>
<evidence type="ECO:0000256" key="7">
    <source>
        <dbReference type="ARBA" id="ARBA00023235"/>
    </source>
</evidence>
<keyword evidence="6" id="KW-0238">DNA-binding</keyword>
<dbReference type="Proteomes" id="UP000789595">
    <property type="component" value="Unassembled WGS sequence"/>
</dbReference>
<evidence type="ECO:0000256" key="5">
    <source>
        <dbReference type="ARBA" id="ARBA00022840"/>
    </source>
</evidence>
<proteinExistence type="inferred from homology"/>
<comment type="caution">
    <text evidence="14">The sequence shown here is derived from an EMBL/GenBank/DDBJ whole genome shotgun (WGS) entry which is preliminary data.</text>
</comment>
<dbReference type="GO" id="GO:0005737">
    <property type="term" value="C:cytoplasm"/>
    <property type="evidence" value="ECO:0007669"/>
    <property type="project" value="TreeGrafter"/>
</dbReference>
<feature type="domain" description="HRDC" evidence="11">
    <location>
        <begin position="628"/>
        <end position="716"/>
    </location>
</feature>
<dbReference type="Pfam" id="PF00570">
    <property type="entry name" value="HRDC"/>
    <property type="match status" value="1"/>
</dbReference>
<keyword evidence="7" id="KW-0413">Isomerase</keyword>
<dbReference type="NCBIfam" id="TIGR00614">
    <property type="entry name" value="recQ_fam"/>
    <property type="match status" value="1"/>
</dbReference>
<dbReference type="CDD" id="cd17920">
    <property type="entry name" value="DEXHc_RecQ"/>
    <property type="match status" value="1"/>
</dbReference>
<dbReference type="InterPro" id="IPR014001">
    <property type="entry name" value="Helicase_ATP-bd"/>
</dbReference>
<evidence type="ECO:0000313" key="15">
    <source>
        <dbReference type="Proteomes" id="UP000789595"/>
    </source>
</evidence>
<feature type="domain" description="Helicase ATP-binding" evidence="12">
    <location>
        <begin position="56"/>
        <end position="221"/>
    </location>
</feature>
<keyword evidence="9" id="KW-0539">Nucleus</keyword>
<name>A0A8J2WWS5_9STRA</name>
<dbReference type="Gene3D" id="1.10.10.10">
    <property type="entry name" value="Winged helix-like DNA-binding domain superfamily/Winged helix DNA-binding domain"/>
    <property type="match status" value="1"/>
</dbReference>
<dbReference type="InterPro" id="IPR001650">
    <property type="entry name" value="Helicase_C-like"/>
</dbReference>
<dbReference type="AlphaFoldDB" id="A0A8J2WWS5"/>
<evidence type="ECO:0000256" key="9">
    <source>
        <dbReference type="RuleBase" id="RU364117"/>
    </source>
</evidence>
<keyword evidence="5 9" id="KW-0067">ATP-binding</keyword>
<dbReference type="PROSITE" id="PS50967">
    <property type="entry name" value="HRDC"/>
    <property type="match status" value="1"/>
</dbReference>
<dbReference type="InterPro" id="IPR002121">
    <property type="entry name" value="HRDC_dom"/>
</dbReference>
<dbReference type="GO" id="GO:0005524">
    <property type="term" value="F:ATP binding"/>
    <property type="evidence" value="ECO:0007669"/>
    <property type="project" value="UniProtKB-KW"/>
</dbReference>
<dbReference type="Pfam" id="PF16124">
    <property type="entry name" value="RecQ_Zn_bind"/>
    <property type="match status" value="1"/>
</dbReference>
<gene>
    <name evidence="14" type="ORF">PECAL_3P15510</name>
</gene>
<evidence type="ECO:0000259" key="11">
    <source>
        <dbReference type="PROSITE" id="PS50967"/>
    </source>
</evidence>
<keyword evidence="3 9" id="KW-0378">Hydrolase</keyword>
<evidence type="ECO:0000259" key="13">
    <source>
        <dbReference type="PROSITE" id="PS51194"/>
    </source>
</evidence>
<dbReference type="InterPro" id="IPR004589">
    <property type="entry name" value="DNA_helicase_ATP-dep_RecQ"/>
</dbReference>
<keyword evidence="2 9" id="KW-0547">Nucleotide-binding</keyword>
<sequence length="899" mass="97154">MDDDDWANSAEMDALMAAAEAKPPPPPRTVSSKQLQAVLKDTWGYAEFRAGQEEAVERACAGCDVAVYWPTGSGKSLVYQVPALLHETGCVLVISPLVSLMMDQCKALNAKKGMDVACFLGSAQHDFSVEQKAKQGHYRLVYATPEKALGSNLAQNLNDLRLIAVDEAHCVSEWGHDFRPEYRRLGDLRGDLQVPLVALTATAPPHVRRDIERSLKLRTGFHVAAKTVDRPNLTLKCQALASGLGTVLRDVAKSLGKGNGSTLIYCSTRNEVEATAASLRQLAPVNTTIAAYHAGLGDDHRKQAHYDFLSGKVECVVATVAFGMGIDKPDVRRVIHVSPPKTLEEYYQQVGRAGRDGLPASCVLYHNAVGFTRYESDFYKKGLEGAALDRYHESIRAMRAFAEKDSGCRRRHILQHFKEPVGDTWCCGACDLCNKGDERDFTGPCRLLCVAAASTQCAATDLCLLASGSFRGKRNSSDGSTYVPAGHARAQQALAPLLRQRPGTDKLYTQDALKGFLVPLVQRGYLHRETRKGSYASYDVYSCALRGRAVADGNAQVRLPPPAFVVDAERRERARADERRAELEAAGADVSSIPPDQLAAGAGPVISAELSWARRLEGWRKNGQADRAAKYEAMLDRILKWRAAAARAHDLAPATVLPDHLAKNCAYSMPTTAAALREIGVRFGAGADDLAALIDRAGRELGLSVAVSADEDTGVTIALPRGPKSFAAWPLAVEKPSKKPKAWDVSCERLSQGESCAAIAANQANGKAIQTATVVKHGLTALVHGRAVDLGRLAADGAGARPAPCGAPTVETWRKFAAAALSAGVDPLHDEKYDIKALARAYDDSSISGMADVDYKDRTDSQKIAWNAWSNSRNWWEALVRVGWDPDSSEPAAKKPRIV</sequence>
<evidence type="ECO:0000256" key="6">
    <source>
        <dbReference type="ARBA" id="ARBA00023125"/>
    </source>
</evidence>
<dbReference type="InterPro" id="IPR032284">
    <property type="entry name" value="RecQ_Zn-bd"/>
</dbReference>
<feature type="region of interest" description="Disordered" evidence="10">
    <location>
        <begin position="1"/>
        <end position="31"/>
    </location>
</feature>
<comment type="catalytic activity">
    <reaction evidence="9">
        <text>ATP + H2O = ADP + phosphate + H(+)</text>
        <dbReference type="Rhea" id="RHEA:13065"/>
        <dbReference type="ChEBI" id="CHEBI:15377"/>
        <dbReference type="ChEBI" id="CHEBI:15378"/>
        <dbReference type="ChEBI" id="CHEBI:30616"/>
        <dbReference type="ChEBI" id="CHEBI:43474"/>
        <dbReference type="ChEBI" id="CHEBI:456216"/>
    </reaction>
</comment>
<evidence type="ECO:0000256" key="1">
    <source>
        <dbReference type="ARBA" id="ARBA00005446"/>
    </source>
</evidence>
<feature type="domain" description="Helicase C-terminal" evidence="13">
    <location>
        <begin position="247"/>
        <end position="407"/>
    </location>
</feature>
<comment type="catalytic activity">
    <reaction evidence="8 9">
        <text>Couples ATP hydrolysis with the unwinding of duplex DNA by translocating in the 3'-5' direction.</text>
        <dbReference type="EC" id="5.6.2.4"/>
    </reaction>
</comment>
<dbReference type="OrthoDB" id="10261556at2759"/>
<dbReference type="InterPro" id="IPR027417">
    <property type="entry name" value="P-loop_NTPase"/>
</dbReference>
<dbReference type="Pfam" id="PF00271">
    <property type="entry name" value="Helicase_C"/>
    <property type="match status" value="1"/>
</dbReference>
<dbReference type="EC" id="5.6.2.4" evidence="9"/>
<dbReference type="Gene3D" id="1.10.150.80">
    <property type="entry name" value="HRDC domain"/>
    <property type="match status" value="1"/>
</dbReference>
<evidence type="ECO:0000256" key="3">
    <source>
        <dbReference type="ARBA" id="ARBA00022801"/>
    </source>
</evidence>
<evidence type="ECO:0000256" key="10">
    <source>
        <dbReference type="SAM" id="MobiDB-lite"/>
    </source>
</evidence>
<dbReference type="GO" id="GO:0043138">
    <property type="term" value="F:3'-5' DNA helicase activity"/>
    <property type="evidence" value="ECO:0007669"/>
    <property type="project" value="UniProtKB-EC"/>
</dbReference>
<reference evidence="14" key="1">
    <citation type="submission" date="2021-11" db="EMBL/GenBank/DDBJ databases">
        <authorList>
            <consortium name="Genoscope - CEA"/>
            <person name="William W."/>
        </authorList>
    </citation>
    <scope>NUCLEOTIDE SEQUENCE</scope>
</reference>
<keyword evidence="4 9" id="KW-0347">Helicase</keyword>
<dbReference type="Pfam" id="PF00270">
    <property type="entry name" value="DEAD"/>
    <property type="match status" value="1"/>
</dbReference>
<comment type="subcellular location">
    <subcellularLocation>
        <location evidence="9">Nucleus</location>
    </subcellularLocation>
</comment>
<dbReference type="SMART" id="SM00490">
    <property type="entry name" value="HELICc"/>
    <property type="match status" value="1"/>
</dbReference>
<dbReference type="InterPro" id="IPR044876">
    <property type="entry name" value="HRDC_dom_sf"/>
</dbReference>
<comment type="similarity">
    <text evidence="1 9">Belongs to the helicase family. RecQ subfamily.</text>
</comment>
<protein>
    <recommendedName>
        <fullName evidence="9">ATP-dependent DNA helicase</fullName>
        <ecNumber evidence="9">5.6.2.4</ecNumber>
    </recommendedName>
</protein>
<keyword evidence="15" id="KW-1185">Reference proteome</keyword>
<dbReference type="Gene3D" id="3.40.50.300">
    <property type="entry name" value="P-loop containing nucleotide triphosphate hydrolases"/>
    <property type="match status" value="2"/>
</dbReference>
<dbReference type="InterPro" id="IPR011545">
    <property type="entry name" value="DEAD/DEAH_box_helicase_dom"/>
</dbReference>
<dbReference type="SMART" id="SM00487">
    <property type="entry name" value="DEXDc"/>
    <property type="match status" value="1"/>
</dbReference>
<dbReference type="PANTHER" id="PTHR13710:SF120">
    <property type="entry name" value="BIFUNCTIONAL 3'-5' EXONUCLEASE_ATP-DEPENDENT HELICASE WRN"/>
    <property type="match status" value="1"/>
</dbReference>
<evidence type="ECO:0000256" key="2">
    <source>
        <dbReference type="ARBA" id="ARBA00022741"/>
    </source>
</evidence>
<evidence type="ECO:0000259" key="12">
    <source>
        <dbReference type="PROSITE" id="PS51192"/>
    </source>
</evidence>
<evidence type="ECO:0000256" key="8">
    <source>
        <dbReference type="ARBA" id="ARBA00034617"/>
    </source>
</evidence>
<evidence type="ECO:0000256" key="4">
    <source>
        <dbReference type="ARBA" id="ARBA00022806"/>
    </source>
</evidence>
<dbReference type="PROSITE" id="PS51194">
    <property type="entry name" value="HELICASE_CTER"/>
    <property type="match status" value="1"/>
</dbReference>
<dbReference type="GO" id="GO:0009378">
    <property type="term" value="F:four-way junction helicase activity"/>
    <property type="evidence" value="ECO:0007669"/>
    <property type="project" value="TreeGrafter"/>
</dbReference>
<dbReference type="GO" id="GO:0005634">
    <property type="term" value="C:nucleus"/>
    <property type="evidence" value="ECO:0007669"/>
    <property type="project" value="UniProtKB-SubCell"/>
</dbReference>
<dbReference type="GO" id="GO:0016787">
    <property type="term" value="F:hydrolase activity"/>
    <property type="evidence" value="ECO:0007669"/>
    <property type="project" value="UniProtKB-KW"/>
</dbReference>
<dbReference type="PANTHER" id="PTHR13710">
    <property type="entry name" value="DNA HELICASE RECQ FAMILY MEMBER"/>
    <property type="match status" value="1"/>
</dbReference>
<dbReference type="GO" id="GO:0005694">
    <property type="term" value="C:chromosome"/>
    <property type="evidence" value="ECO:0007669"/>
    <property type="project" value="TreeGrafter"/>
</dbReference>
<dbReference type="EMBL" id="CAKKNE010000003">
    <property type="protein sequence ID" value="CAH0371602.1"/>
    <property type="molecule type" value="Genomic_DNA"/>
</dbReference>
<organism evidence="14 15">
    <name type="scientific">Pelagomonas calceolata</name>
    <dbReference type="NCBI Taxonomy" id="35677"/>
    <lineage>
        <taxon>Eukaryota</taxon>
        <taxon>Sar</taxon>
        <taxon>Stramenopiles</taxon>
        <taxon>Ochrophyta</taxon>
        <taxon>Pelagophyceae</taxon>
        <taxon>Pelagomonadales</taxon>
        <taxon>Pelagomonadaceae</taxon>
        <taxon>Pelagomonas</taxon>
    </lineage>
</organism>
<dbReference type="GO" id="GO:0003677">
    <property type="term" value="F:DNA binding"/>
    <property type="evidence" value="ECO:0007669"/>
    <property type="project" value="UniProtKB-KW"/>
</dbReference>
<accession>A0A8J2WWS5</accession>
<evidence type="ECO:0000313" key="14">
    <source>
        <dbReference type="EMBL" id="CAH0371602.1"/>
    </source>
</evidence>
<dbReference type="SUPFAM" id="SSF52540">
    <property type="entry name" value="P-loop containing nucleoside triphosphate hydrolases"/>
    <property type="match status" value="1"/>
</dbReference>
<dbReference type="InterPro" id="IPR036388">
    <property type="entry name" value="WH-like_DNA-bd_sf"/>
</dbReference>
<dbReference type="InterPro" id="IPR010997">
    <property type="entry name" value="HRDC-like_sf"/>
</dbReference>
<dbReference type="GO" id="GO:0000724">
    <property type="term" value="P:double-strand break repair via homologous recombination"/>
    <property type="evidence" value="ECO:0007669"/>
    <property type="project" value="TreeGrafter"/>
</dbReference>